<protein>
    <submittedName>
        <fullName evidence="2">AAA family ATPase</fullName>
    </submittedName>
</protein>
<accession>A0A939EBF3</accession>
<dbReference type="Pfam" id="PF01636">
    <property type="entry name" value="APH"/>
    <property type="match status" value="1"/>
</dbReference>
<sequence>MNQDGNHDDVLEFLQGLPSDDPRSPGTERIDTHANTVFLTGSKAYKIKRTVKFPFLDYSTLALREEACKAEIAFNRANAPQIYVRALPITRETDGGLALAGSGEPVEWAVEMNRFDRENELDVYAARALLPDDLSEELAAMMVAAHDLAPLRGGQGFFDELASYVEQNEAAFHEYPELFPAEEVRHLSDTSRSVLSSLHELILKRGEQGLVRRCHGDAHLRNIVLIDGKPVLFDAVEFSDAIATGDVLYDLAFLLMDLWERGQPSAANRVFNRYLDKTSLDTHPEGLAALPFYLSMRAAIRSKIAASAALNQSDPAQKKTQEDQAKAYFRHALTFLEPSRPQLVAIGGLSGTGKTTLAYALAPEIGRAPGARVLRTDVMRKRLLNIPETQSAPPEAYTPEASDKVYDKLDETIQWVLAAGHSAVFDAVFARESERQQIGSVAARVEADFTGLWLSAPERVLKDRVAARRGDASDATIDVVEKQLGYDLGQMSWPIVEAGGDRKTTLENARGELSPAPSIRQPNG</sequence>
<name>A0A939EBF3_9HYPH</name>
<evidence type="ECO:0000313" key="3">
    <source>
        <dbReference type="Proteomes" id="UP000664096"/>
    </source>
</evidence>
<organism evidence="2 3">
    <name type="scientific">Roseibium aggregatum</name>
    <dbReference type="NCBI Taxonomy" id="187304"/>
    <lineage>
        <taxon>Bacteria</taxon>
        <taxon>Pseudomonadati</taxon>
        <taxon>Pseudomonadota</taxon>
        <taxon>Alphaproteobacteria</taxon>
        <taxon>Hyphomicrobiales</taxon>
        <taxon>Stappiaceae</taxon>
        <taxon>Roseibium</taxon>
    </lineage>
</organism>
<reference evidence="2" key="1">
    <citation type="submission" date="2020-12" db="EMBL/GenBank/DDBJ databases">
        <title>Oil enriched cultivation method for isolating marine PHA-producing bacteria.</title>
        <authorList>
            <person name="Zheng W."/>
            <person name="Yu S."/>
            <person name="Huang Y."/>
        </authorList>
    </citation>
    <scope>NUCLEOTIDE SEQUENCE</scope>
    <source>
        <strain evidence="2">SY-2-12</strain>
    </source>
</reference>
<proteinExistence type="predicted"/>
<feature type="domain" description="Aminoglycoside phosphotransferase" evidence="1">
    <location>
        <begin position="100"/>
        <end position="278"/>
    </location>
</feature>
<dbReference type="InterPro" id="IPR027417">
    <property type="entry name" value="P-loop_NTPase"/>
</dbReference>
<dbReference type="PANTHER" id="PTHR43883">
    <property type="entry name" value="SLR0207 PROTEIN"/>
    <property type="match status" value="1"/>
</dbReference>
<dbReference type="InterPro" id="IPR002575">
    <property type="entry name" value="Aminoglycoside_PTrfase"/>
</dbReference>
<dbReference type="InterPro" id="IPR052732">
    <property type="entry name" value="Cell-binding_unc_protein"/>
</dbReference>
<gene>
    <name evidence="2" type="ORF">JF539_01510</name>
</gene>
<evidence type="ECO:0000313" key="2">
    <source>
        <dbReference type="EMBL" id="MBN9668993.1"/>
    </source>
</evidence>
<dbReference type="SUPFAM" id="SSF52540">
    <property type="entry name" value="P-loop containing nucleoside triphosphate hydrolases"/>
    <property type="match status" value="1"/>
</dbReference>
<evidence type="ECO:0000259" key="1">
    <source>
        <dbReference type="Pfam" id="PF01636"/>
    </source>
</evidence>
<dbReference type="AlphaFoldDB" id="A0A939EBF3"/>
<dbReference type="RefSeq" id="WP_207138478.1">
    <property type="nucleotide sequence ID" value="NZ_JAEKJZ010000001.1"/>
</dbReference>
<dbReference type="PANTHER" id="PTHR43883:SF1">
    <property type="entry name" value="GLUCONOKINASE"/>
    <property type="match status" value="1"/>
</dbReference>
<dbReference type="Gene3D" id="3.90.1200.10">
    <property type="match status" value="1"/>
</dbReference>
<comment type="caution">
    <text evidence="2">The sequence shown here is derived from an EMBL/GenBank/DDBJ whole genome shotgun (WGS) entry which is preliminary data.</text>
</comment>
<dbReference type="Gene3D" id="3.40.50.300">
    <property type="entry name" value="P-loop containing nucleotide triphosphate hydrolases"/>
    <property type="match status" value="1"/>
</dbReference>
<dbReference type="Pfam" id="PF13671">
    <property type="entry name" value="AAA_33"/>
    <property type="match status" value="1"/>
</dbReference>
<dbReference type="Proteomes" id="UP000664096">
    <property type="component" value="Unassembled WGS sequence"/>
</dbReference>
<dbReference type="InterPro" id="IPR011009">
    <property type="entry name" value="Kinase-like_dom_sf"/>
</dbReference>
<dbReference type="SUPFAM" id="SSF56112">
    <property type="entry name" value="Protein kinase-like (PK-like)"/>
    <property type="match status" value="1"/>
</dbReference>
<dbReference type="EMBL" id="JAEKJZ010000001">
    <property type="protein sequence ID" value="MBN9668993.1"/>
    <property type="molecule type" value="Genomic_DNA"/>
</dbReference>